<proteinExistence type="predicted"/>
<name>A0A6S6UFH8_9BACT</name>
<protein>
    <submittedName>
        <fullName evidence="1">Uncharacterized protein</fullName>
    </submittedName>
</protein>
<sequence length="319" mass="35738">MKKHFILILITVLTLASCKKYESQYGTETAATSVLKADVYEIAYSTESGVFLINAAMDRSKMLVSFANNASPKAGPVALSAKRDKVAYVDPDNGIPIIMDTLGNVLAQLTQYPNTKDLGWYNGEATLYILSNNQVHFYGEALDLPSPLFVVPPYANDYEVTALDINEDLDVVYGAVYYKLSSMGRDRDWYYSSTINYKSPSVTDETTVVPDATYASSQNILTDSRHYYHTVQFTGSYYSVGVQRVVVATALETPLATEFKGYYTFFENNIELSITENGRLSRYIEDRYQAEYIFTSASASWTINIPAFAPLYVDWATDF</sequence>
<gene>
    <name evidence="1" type="ORF">HELGO_WM20851</name>
</gene>
<evidence type="ECO:0000313" key="1">
    <source>
        <dbReference type="EMBL" id="CAA6826616.1"/>
    </source>
</evidence>
<reference evidence="1" key="1">
    <citation type="submission" date="2020-01" db="EMBL/GenBank/DDBJ databases">
        <authorList>
            <person name="Meier V. D."/>
            <person name="Meier V D."/>
        </authorList>
    </citation>
    <scope>NUCLEOTIDE SEQUENCE</scope>
    <source>
        <strain evidence="1">HLG_WM_MAG_10</strain>
    </source>
</reference>
<organism evidence="1">
    <name type="scientific">uncultured Aureispira sp</name>
    <dbReference type="NCBI Taxonomy" id="1331704"/>
    <lineage>
        <taxon>Bacteria</taxon>
        <taxon>Pseudomonadati</taxon>
        <taxon>Bacteroidota</taxon>
        <taxon>Saprospiria</taxon>
        <taxon>Saprospirales</taxon>
        <taxon>Saprospiraceae</taxon>
        <taxon>Aureispira</taxon>
        <taxon>environmental samples</taxon>
    </lineage>
</organism>
<accession>A0A6S6UFH8</accession>
<dbReference type="PROSITE" id="PS51257">
    <property type="entry name" value="PROKAR_LIPOPROTEIN"/>
    <property type="match status" value="1"/>
</dbReference>
<dbReference type="AlphaFoldDB" id="A0A6S6UFH8"/>
<dbReference type="EMBL" id="CACVAQ010000384">
    <property type="protein sequence ID" value="CAA6826616.1"/>
    <property type="molecule type" value="Genomic_DNA"/>
</dbReference>